<evidence type="ECO:0000313" key="1">
    <source>
        <dbReference type="EMBL" id="SFF56752.1"/>
    </source>
</evidence>
<dbReference type="EMBL" id="FOND01000017">
    <property type="protein sequence ID" value="SFF56752.1"/>
    <property type="molecule type" value="Genomic_DNA"/>
</dbReference>
<dbReference type="Proteomes" id="UP000198589">
    <property type="component" value="Unassembled WGS sequence"/>
</dbReference>
<accession>A0A1I2JPL0</accession>
<proteinExistence type="predicted"/>
<keyword evidence="2" id="KW-1185">Reference proteome</keyword>
<gene>
    <name evidence="1" type="ORF">SAMN05216574_11753</name>
</gene>
<sequence length="204" mass="22256">MAAVQLDLRRLEPGEAPRPADVAAAAEADAVRVRGPVAGLAAVLTVLHKAERTALVPVAWEPASDKASLALARDIGVGTGGPRELGLVRDDHGGVLLHHGRVEADGDGRRSLSRRLGLQAYHDDIKVADGEITRIDVRPDWRAVDTIAVTVMLLPLRPTRQTSGRALQLASDPARIVRDGVPYPRPVHRWTWYADDRVRWRLEP</sequence>
<dbReference type="OrthoDB" id="5189801at2"/>
<organism evidence="1 2">
    <name type="scientific">Blastococcus tunisiensis</name>
    <dbReference type="NCBI Taxonomy" id="1798228"/>
    <lineage>
        <taxon>Bacteria</taxon>
        <taxon>Bacillati</taxon>
        <taxon>Actinomycetota</taxon>
        <taxon>Actinomycetes</taxon>
        <taxon>Geodermatophilales</taxon>
        <taxon>Geodermatophilaceae</taxon>
        <taxon>Blastococcus</taxon>
    </lineage>
</organism>
<reference evidence="2" key="1">
    <citation type="submission" date="2016-10" db="EMBL/GenBank/DDBJ databases">
        <authorList>
            <person name="Varghese N."/>
            <person name="Submissions S."/>
        </authorList>
    </citation>
    <scope>NUCLEOTIDE SEQUENCE [LARGE SCALE GENOMIC DNA]</scope>
    <source>
        <strain evidence="2">DSM 46838</strain>
    </source>
</reference>
<dbReference type="AlphaFoldDB" id="A0A1I2JPL0"/>
<name>A0A1I2JPL0_9ACTN</name>
<protein>
    <submittedName>
        <fullName evidence="1">Uncharacterized protein</fullName>
    </submittedName>
</protein>
<dbReference type="STRING" id="1798228.SAMN05216574_11753"/>
<evidence type="ECO:0000313" key="2">
    <source>
        <dbReference type="Proteomes" id="UP000198589"/>
    </source>
</evidence>